<feature type="binding site" evidence="12">
    <location>
        <position position="56"/>
    </location>
    <ligand>
        <name>[4Fe-4S] cluster</name>
        <dbReference type="ChEBI" id="CHEBI:49883"/>
    </ligand>
</feature>
<dbReference type="EMBL" id="JAJNDB010000001">
    <property type="protein sequence ID" value="MCD2191869.1"/>
    <property type="molecule type" value="Genomic_DNA"/>
</dbReference>
<organism evidence="15 16">
    <name type="scientific">Actinomycetospora endophytica</name>
    <dbReference type="NCBI Taxonomy" id="2291215"/>
    <lineage>
        <taxon>Bacteria</taxon>
        <taxon>Bacillati</taxon>
        <taxon>Actinomycetota</taxon>
        <taxon>Actinomycetes</taxon>
        <taxon>Pseudonocardiales</taxon>
        <taxon>Pseudonocardiaceae</taxon>
        <taxon>Actinomycetospora</taxon>
    </lineage>
</organism>
<evidence type="ECO:0000256" key="12">
    <source>
        <dbReference type="HAMAP-Rule" id="MF_01479"/>
    </source>
</evidence>
<reference evidence="15 16" key="1">
    <citation type="submission" date="2021-11" db="EMBL/GenBank/DDBJ databases">
        <title>Draft genome sequence of Actinomycetospora sp. SF1 isolated from the rhizosphere soil.</title>
        <authorList>
            <person name="Duangmal K."/>
            <person name="Chantavorakit T."/>
        </authorList>
    </citation>
    <scope>NUCLEOTIDE SEQUENCE [LARGE SCALE GENOMIC DNA]</scope>
    <source>
        <strain evidence="15 16">TBRC 5722</strain>
    </source>
</reference>
<evidence type="ECO:0000256" key="4">
    <source>
        <dbReference type="ARBA" id="ARBA00022490"/>
    </source>
</evidence>
<evidence type="ECO:0000256" key="6">
    <source>
        <dbReference type="ARBA" id="ARBA00023004"/>
    </source>
</evidence>
<keyword evidence="5 12" id="KW-0479">Metal-binding</keyword>
<keyword evidence="4 12" id="KW-0963">Cytoplasm</keyword>
<dbReference type="RefSeq" id="WP_230729560.1">
    <property type="nucleotide sequence ID" value="NZ_JAJNDB010000001.1"/>
</dbReference>
<evidence type="ECO:0000256" key="8">
    <source>
        <dbReference type="ARBA" id="ARBA00023015"/>
    </source>
</evidence>
<proteinExistence type="inferred from homology"/>
<dbReference type="PANTHER" id="PTHR38839">
    <property type="entry name" value="TRANSCRIPTIONAL REGULATOR WHID-RELATED"/>
    <property type="match status" value="1"/>
</dbReference>
<comment type="cofactor">
    <cofactor evidence="12">
        <name>[4Fe-4S] cluster</name>
        <dbReference type="ChEBI" id="CHEBI:49883"/>
    </cofactor>
    <text evidence="12">Binds 1 [4Fe-4S] cluster per subunit. Following nitrosylation of the [4Fe-4S] cluster binds 1 [4Fe-8(NO)] cluster per subunit.</text>
</comment>
<keyword evidence="16" id="KW-1185">Reference proteome</keyword>
<comment type="subcellular location">
    <subcellularLocation>
        <location evidence="1 12">Cytoplasm</location>
    </subcellularLocation>
</comment>
<keyword evidence="6 12" id="KW-0408">Iron</keyword>
<keyword evidence="7 12" id="KW-0411">Iron-sulfur</keyword>
<keyword evidence="11 12" id="KW-0804">Transcription</keyword>
<protein>
    <recommendedName>
        <fullName evidence="12">Transcriptional regulator WhiB</fullName>
    </recommendedName>
</protein>
<comment type="PTM">
    <text evidence="12">Upon Fe-S cluster removal intramolecular disulfide bonds are formed.</text>
</comment>
<evidence type="ECO:0000256" key="11">
    <source>
        <dbReference type="ARBA" id="ARBA00023163"/>
    </source>
</evidence>
<comment type="function">
    <text evidence="12">Acts as a transcriptional regulator. Probably redox-responsive. The apo- but not holo-form probably binds DNA.</text>
</comment>
<dbReference type="InterPro" id="IPR003482">
    <property type="entry name" value="Whib"/>
</dbReference>
<comment type="PTM">
    <text evidence="12">The Fe-S cluster can be nitrosylated by nitric oxide (NO).</text>
</comment>
<name>A0ABS8P1A0_9PSEU</name>
<evidence type="ECO:0000256" key="1">
    <source>
        <dbReference type="ARBA" id="ARBA00004496"/>
    </source>
</evidence>
<evidence type="ECO:0000256" key="7">
    <source>
        <dbReference type="ARBA" id="ARBA00023014"/>
    </source>
</evidence>
<feature type="binding site" evidence="12">
    <location>
        <position position="62"/>
    </location>
    <ligand>
        <name>[4Fe-4S] cluster</name>
        <dbReference type="ChEBI" id="CHEBI:49883"/>
    </ligand>
</feature>
<keyword evidence="10 12" id="KW-1015">Disulfide bond</keyword>
<evidence type="ECO:0000256" key="9">
    <source>
        <dbReference type="ARBA" id="ARBA00023125"/>
    </source>
</evidence>
<comment type="similarity">
    <text evidence="2 12">Belongs to the WhiB family.</text>
</comment>
<evidence type="ECO:0000256" key="2">
    <source>
        <dbReference type="ARBA" id="ARBA00006597"/>
    </source>
</evidence>
<sequence>MAETTRLPEPLDVHWDWQRRAACRSLPESLFFHPDGERDPRRSRRVDRAKQICARCPVRGPCFSHSLSAEEPYGTWGGVDERERVAILRRRRGARTAAGGHYRPAGRDDAAGA</sequence>
<comment type="caution">
    <text evidence="15">The sequence shown here is derived from an EMBL/GenBank/DDBJ whole genome shotgun (WGS) entry which is preliminary data.</text>
</comment>
<evidence type="ECO:0000259" key="14">
    <source>
        <dbReference type="PROSITE" id="PS51674"/>
    </source>
</evidence>
<feature type="region of interest" description="Disordered" evidence="13">
    <location>
        <begin position="93"/>
        <end position="113"/>
    </location>
</feature>
<evidence type="ECO:0000313" key="15">
    <source>
        <dbReference type="EMBL" id="MCD2191869.1"/>
    </source>
</evidence>
<evidence type="ECO:0000313" key="16">
    <source>
        <dbReference type="Proteomes" id="UP001199469"/>
    </source>
</evidence>
<evidence type="ECO:0000256" key="13">
    <source>
        <dbReference type="SAM" id="MobiDB-lite"/>
    </source>
</evidence>
<evidence type="ECO:0000256" key="3">
    <source>
        <dbReference type="ARBA" id="ARBA00022485"/>
    </source>
</evidence>
<dbReference type="Pfam" id="PF02467">
    <property type="entry name" value="Whib"/>
    <property type="match status" value="1"/>
</dbReference>
<gene>
    <name evidence="12" type="primary">whiB</name>
    <name evidence="15" type="ORF">LQ327_00500</name>
</gene>
<keyword evidence="8 12" id="KW-0805">Transcription regulation</keyword>
<feature type="domain" description="4Fe-4S Wbl-type" evidence="14">
    <location>
        <begin position="22"/>
        <end position="86"/>
    </location>
</feature>
<evidence type="ECO:0000256" key="5">
    <source>
        <dbReference type="ARBA" id="ARBA00022723"/>
    </source>
</evidence>
<dbReference type="PANTHER" id="PTHR38839:SF5">
    <property type="entry name" value="TRANSCRIPTIONAL REGULATOR WHID"/>
    <property type="match status" value="1"/>
</dbReference>
<dbReference type="Proteomes" id="UP001199469">
    <property type="component" value="Unassembled WGS sequence"/>
</dbReference>
<feature type="binding site" evidence="12">
    <location>
        <position position="53"/>
    </location>
    <ligand>
        <name>[4Fe-4S] cluster</name>
        <dbReference type="ChEBI" id="CHEBI:49883"/>
    </ligand>
</feature>
<dbReference type="PROSITE" id="PS51674">
    <property type="entry name" value="4FE4S_WBL"/>
    <property type="match status" value="1"/>
</dbReference>
<keyword evidence="3 12" id="KW-0004">4Fe-4S</keyword>
<accession>A0ABS8P1A0</accession>
<dbReference type="HAMAP" id="MF_01479">
    <property type="entry name" value="WhiB"/>
    <property type="match status" value="1"/>
</dbReference>
<keyword evidence="9 12" id="KW-0238">DNA-binding</keyword>
<dbReference type="InterPro" id="IPR034768">
    <property type="entry name" value="4FE4S_WBL"/>
</dbReference>
<evidence type="ECO:0000256" key="10">
    <source>
        <dbReference type="ARBA" id="ARBA00023157"/>
    </source>
</evidence>
<feature type="binding site" evidence="12">
    <location>
        <position position="23"/>
    </location>
    <ligand>
        <name>[4Fe-4S] cluster</name>
        <dbReference type="ChEBI" id="CHEBI:49883"/>
    </ligand>
</feature>